<evidence type="ECO:0000256" key="5">
    <source>
        <dbReference type="ARBA" id="ARBA00022839"/>
    </source>
</evidence>
<dbReference type="InterPro" id="IPR042173">
    <property type="entry name" value="RNase_J_2"/>
</dbReference>
<dbReference type="EMBL" id="FNYH01000001">
    <property type="protein sequence ID" value="SEI39738.1"/>
    <property type="molecule type" value="Genomic_DNA"/>
</dbReference>
<dbReference type="Gene3D" id="3.40.50.10710">
    <property type="entry name" value="Metallo-hydrolase/oxidoreductase"/>
    <property type="match status" value="1"/>
</dbReference>
<dbReference type="OrthoDB" id="9803916at2"/>
<keyword evidence="4" id="KW-0862">Zinc</keyword>
<reference evidence="9" key="1">
    <citation type="submission" date="2016-10" db="EMBL/GenBank/DDBJ databases">
        <authorList>
            <person name="Varghese N."/>
            <person name="Submissions S."/>
        </authorList>
    </citation>
    <scope>NUCLEOTIDE SEQUENCE [LARGE SCALE GENOMIC DNA]</scope>
    <source>
        <strain evidence="9">DSM 7165</strain>
    </source>
</reference>
<keyword evidence="1" id="KW-0540">Nuclease</keyword>
<keyword evidence="3" id="KW-0378">Hydrolase</keyword>
<dbReference type="Pfam" id="PF07521">
    <property type="entry name" value="RMMBL"/>
    <property type="match status" value="1"/>
</dbReference>
<dbReference type="STRING" id="64971.SAMN05421831_101265"/>
<protein>
    <submittedName>
        <fullName evidence="8">Ribonuclease J</fullName>
    </submittedName>
</protein>
<evidence type="ECO:0000256" key="2">
    <source>
        <dbReference type="ARBA" id="ARBA00022723"/>
    </source>
</evidence>
<dbReference type="RefSeq" id="WP_093308146.1">
    <property type="nucleotide sequence ID" value="NZ_FNYH01000001.1"/>
</dbReference>
<evidence type="ECO:0000259" key="7">
    <source>
        <dbReference type="SMART" id="SM00849"/>
    </source>
</evidence>
<evidence type="ECO:0000256" key="1">
    <source>
        <dbReference type="ARBA" id="ARBA00022722"/>
    </source>
</evidence>
<keyword evidence="6" id="KW-0694">RNA-binding</keyword>
<dbReference type="GO" id="GO:0004527">
    <property type="term" value="F:exonuclease activity"/>
    <property type="evidence" value="ECO:0007669"/>
    <property type="project" value="UniProtKB-KW"/>
</dbReference>
<dbReference type="PANTHER" id="PTHR43694:SF1">
    <property type="entry name" value="RIBONUCLEASE J"/>
    <property type="match status" value="1"/>
</dbReference>
<dbReference type="SUPFAM" id="SSF56281">
    <property type="entry name" value="Metallo-hydrolase/oxidoreductase"/>
    <property type="match status" value="1"/>
</dbReference>
<dbReference type="Pfam" id="PF00753">
    <property type="entry name" value="Lactamase_B"/>
    <property type="match status" value="1"/>
</dbReference>
<keyword evidence="2" id="KW-0479">Metal-binding</keyword>
<dbReference type="Pfam" id="PF22505">
    <property type="entry name" value="RNase_J_b_CASP"/>
    <property type="match status" value="1"/>
</dbReference>
<dbReference type="AlphaFoldDB" id="A0A1H6Q7K3"/>
<evidence type="ECO:0000256" key="4">
    <source>
        <dbReference type="ARBA" id="ARBA00022833"/>
    </source>
</evidence>
<gene>
    <name evidence="8" type="ORF">SAMN05421831_101265</name>
</gene>
<dbReference type="InterPro" id="IPR036866">
    <property type="entry name" value="RibonucZ/Hydroxyglut_hydro"/>
</dbReference>
<dbReference type="SMART" id="SM00849">
    <property type="entry name" value="Lactamase_B"/>
    <property type="match status" value="1"/>
</dbReference>
<name>A0A1H6Q7K3_9GAMM</name>
<dbReference type="InterPro" id="IPR011108">
    <property type="entry name" value="RMMBL"/>
</dbReference>
<dbReference type="GO" id="GO:0046872">
    <property type="term" value="F:metal ion binding"/>
    <property type="evidence" value="ECO:0007669"/>
    <property type="project" value="UniProtKB-KW"/>
</dbReference>
<dbReference type="PANTHER" id="PTHR43694">
    <property type="entry name" value="RIBONUCLEASE J"/>
    <property type="match status" value="1"/>
</dbReference>
<organism evidence="8 9">
    <name type="scientific">Allopseudospirillum japonicum</name>
    <dbReference type="NCBI Taxonomy" id="64971"/>
    <lineage>
        <taxon>Bacteria</taxon>
        <taxon>Pseudomonadati</taxon>
        <taxon>Pseudomonadota</taxon>
        <taxon>Gammaproteobacteria</taxon>
        <taxon>Oceanospirillales</taxon>
        <taxon>Oceanospirillaceae</taxon>
        <taxon>Allopseudospirillum</taxon>
    </lineage>
</organism>
<dbReference type="GO" id="GO:0003723">
    <property type="term" value="F:RNA binding"/>
    <property type="evidence" value="ECO:0007669"/>
    <property type="project" value="UniProtKB-KW"/>
</dbReference>
<evidence type="ECO:0000256" key="3">
    <source>
        <dbReference type="ARBA" id="ARBA00022801"/>
    </source>
</evidence>
<evidence type="ECO:0000313" key="9">
    <source>
        <dbReference type="Proteomes" id="UP000242999"/>
    </source>
</evidence>
<dbReference type="InterPro" id="IPR055132">
    <property type="entry name" value="RNase_J_b_CASP"/>
</dbReference>
<keyword evidence="9" id="KW-1185">Reference proteome</keyword>
<keyword evidence="5" id="KW-0269">Exonuclease</keyword>
<dbReference type="CDD" id="cd07714">
    <property type="entry name" value="RNaseJ_MBL-fold"/>
    <property type="match status" value="1"/>
</dbReference>
<dbReference type="Proteomes" id="UP000242999">
    <property type="component" value="Unassembled WGS sequence"/>
</dbReference>
<proteinExistence type="predicted"/>
<accession>A0A1H6Q7K3</accession>
<sequence>MNQASSIAQVQIRRTPPAPLLFLPLGGAGEIGGNLALYGYQDQWLAIDCGLGFARGIPGVDQWVPDISGLEEVKIRPQALVITHGHEDHIGAIPWLWSKWRCPIYTTPFTAHLIRDRWTQFADLSELDLQLIKPLTQYQLAGFQVEWVPVTHSIPEAHSIYLKVAEHTLLHTGDWKLDAAPVVGALTASQRLQEIGAAGLDTLVCDSTNAPNAGWSRSEAEVQTGLKQVISQLDRRVVVTCFASNIARMYSLGQVAQATGRKITLLGRTMQRLYQAAKANQYLEGMPAPIPARDLGYLPAHEQLIVCTGSQGEPGSALARLAAGTHPELELEVGDYVLFSSKVIPGNELALEKIYNQLLKRGMILMTERQHPIHASGHPAQEEIMQLLQWLQPSTLIPVHGEYRHQHKNQEVAQASGITYTYIPHNGDLVALGRGAPRKVREYKAGRWLIDGKQLFAQDALHLSERQNLSQQGGVYLHLVIQHTPNPHVQVLAIDFWGLAVTAQLEQDLHQHLTQSLLVSLLESAPSVLEWHLQRLTFNWCKRFLAKTPRIKVHILSLN</sequence>
<dbReference type="Gene3D" id="3.60.15.10">
    <property type="entry name" value="Ribonuclease Z/Hydroxyacylglutathione hydrolase-like"/>
    <property type="match status" value="1"/>
</dbReference>
<evidence type="ECO:0000313" key="8">
    <source>
        <dbReference type="EMBL" id="SEI39738.1"/>
    </source>
</evidence>
<dbReference type="InterPro" id="IPR001279">
    <property type="entry name" value="Metallo-B-lactamas"/>
</dbReference>
<evidence type="ECO:0000256" key="6">
    <source>
        <dbReference type="ARBA" id="ARBA00022884"/>
    </source>
</evidence>
<feature type="domain" description="Metallo-beta-lactamase" evidence="7">
    <location>
        <begin position="32"/>
        <end position="226"/>
    </location>
</feature>